<sequence>MCLSRTLSTDVTEKESLEKSFAQVVDEFGRIDGCVAAAGIVYDAPFLEDTWESVTRAQMVNLAARQMETQGTGGSIVLIASICAHQTLPTQHVSAYSASKGAVKALGHALAVELGPKNIRVNTISPGYIYTAMIEGVMERFPSLAALMKEDPPLGRIGNRADIKGAVAYYMSDASSYVTGNDILITGGLHAGRSNPPTTLAK</sequence>
<dbReference type="GO" id="GO:0016616">
    <property type="term" value="F:oxidoreductase activity, acting on the CH-OH group of donors, NAD or NADP as acceptor"/>
    <property type="evidence" value="ECO:0007669"/>
    <property type="project" value="UniProtKB-ARBA"/>
</dbReference>
<gene>
    <name evidence="3" type="ORF">N7458_001023</name>
</gene>
<evidence type="ECO:0000256" key="1">
    <source>
        <dbReference type="ARBA" id="ARBA00006484"/>
    </source>
</evidence>
<dbReference type="Proteomes" id="UP001213681">
    <property type="component" value="Unassembled WGS sequence"/>
</dbReference>
<evidence type="ECO:0000313" key="4">
    <source>
        <dbReference type="Proteomes" id="UP001213681"/>
    </source>
</evidence>
<dbReference type="GeneID" id="81594660"/>
<dbReference type="Gene3D" id="3.40.50.720">
    <property type="entry name" value="NAD(P)-binding Rossmann-like Domain"/>
    <property type="match status" value="1"/>
</dbReference>
<dbReference type="InterPro" id="IPR036291">
    <property type="entry name" value="NAD(P)-bd_dom_sf"/>
</dbReference>
<accession>A0AAD6CIX8</accession>
<comment type="caution">
    <text evidence="3">The sequence shown here is derived from an EMBL/GenBank/DDBJ whole genome shotgun (WGS) entry which is preliminary data.</text>
</comment>
<organism evidence="3 4">
    <name type="scientific">Penicillium daleae</name>
    <dbReference type="NCBI Taxonomy" id="63821"/>
    <lineage>
        <taxon>Eukaryota</taxon>
        <taxon>Fungi</taxon>
        <taxon>Dikarya</taxon>
        <taxon>Ascomycota</taxon>
        <taxon>Pezizomycotina</taxon>
        <taxon>Eurotiomycetes</taxon>
        <taxon>Eurotiomycetidae</taxon>
        <taxon>Eurotiales</taxon>
        <taxon>Aspergillaceae</taxon>
        <taxon>Penicillium</taxon>
    </lineage>
</organism>
<reference evidence="3" key="1">
    <citation type="submission" date="2022-12" db="EMBL/GenBank/DDBJ databases">
        <authorList>
            <person name="Petersen C."/>
        </authorList>
    </citation>
    <scope>NUCLEOTIDE SEQUENCE</scope>
    <source>
        <strain evidence="3">IBT 16125</strain>
    </source>
</reference>
<evidence type="ECO:0000256" key="2">
    <source>
        <dbReference type="ARBA" id="ARBA00023002"/>
    </source>
</evidence>
<evidence type="ECO:0000313" key="3">
    <source>
        <dbReference type="EMBL" id="KAJ5465337.1"/>
    </source>
</evidence>
<dbReference type="PANTHER" id="PTHR43008:SF4">
    <property type="entry name" value="CHAIN DEHYDROGENASE, PUTATIVE (AFU_ORTHOLOGUE AFUA_4G08710)-RELATED"/>
    <property type="match status" value="1"/>
</dbReference>
<dbReference type="SUPFAM" id="SSF51735">
    <property type="entry name" value="NAD(P)-binding Rossmann-fold domains"/>
    <property type="match status" value="1"/>
</dbReference>
<dbReference type="Pfam" id="PF13561">
    <property type="entry name" value="adh_short_C2"/>
    <property type="match status" value="1"/>
</dbReference>
<dbReference type="EMBL" id="JAPVEA010000001">
    <property type="protein sequence ID" value="KAJ5465337.1"/>
    <property type="molecule type" value="Genomic_DNA"/>
</dbReference>
<protein>
    <submittedName>
        <fullName evidence="3">Short chain dehydrogenase</fullName>
    </submittedName>
</protein>
<dbReference type="GO" id="GO:0050664">
    <property type="term" value="F:oxidoreductase activity, acting on NAD(P)H, oxygen as acceptor"/>
    <property type="evidence" value="ECO:0007669"/>
    <property type="project" value="TreeGrafter"/>
</dbReference>
<keyword evidence="2" id="KW-0560">Oxidoreductase</keyword>
<keyword evidence="4" id="KW-1185">Reference proteome</keyword>
<name>A0AAD6CIX8_9EURO</name>
<dbReference type="RefSeq" id="XP_056772184.1">
    <property type="nucleotide sequence ID" value="XM_056904417.1"/>
</dbReference>
<dbReference type="PRINTS" id="PR00080">
    <property type="entry name" value="SDRFAMILY"/>
</dbReference>
<dbReference type="InterPro" id="IPR002347">
    <property type="entry name" value="SDR_fam"/>
</dbReference>
<comment type="similarity">
    <text evidence="1">Belongs to the short-chain dehydrogenases/reductases (SDR) family.</text>
</comment>
<reference evidence="3" key="2">
    <citation type="journal article" date="2023" name="IMA Fungus">
        <title>Comparative genomic study of the Penicillium genus elucidates a diverse pangenome and 15 lateral gene transfer events.</title>
        <authorList>
            <person name="Petersen C."/>
            <person name="Sorensen T."/>
            <person name="Nielsen M.R."/>
            <person name="Sondergaard T.E."/>
            <person name="Sorensen J.L."/>
            <person name="Fitzpatrick D.A."/>
            <person name="Frisvad J.C."/>
            <person name="Nielsen K.L."/>
        </authorList>
    </citation>
    <scope>NUCLEOTIDE SEQUENCE</scope>
    <source>
        <strain evidence="3">IBT 16125</strain>
    </source>
</reference>
<dbReference type="AlphaFoldDB" id="A0AAD6CIX8"/>
<proteinExistence type="inferred from homology"/>
<dbReference type="PRINTS" id="PR00081">
    <property type="entry name" value="GDHRDH"/>
</dbReference>
<dbReference type="PANTHER" id="PTHR43008">
    <property type="entry name" value="BENZIL REDUCTASE"/>
    <property type="match status" value="1"/>
</dbReference>